<evidence type="ECO:0000256" key="10">
    <source>
        <dbReference type="SAM" id="MobiDB-lite"/>
    </source>
</evidence>
<dbReference type="OrthoDB" id="7260004at2"/>
<dbReference type="SMART" id="SM00283">
    <property type="entry name" value="MA"/>
    <property type="match status" value="1"/>
</dbReference>
<dbReference type="GO" id="GO:0004888">
    <property type="term" value="F:transmembrane signaling receptor activity"/>
    <property type="evidence" value="ECO:0007669"/>
    <property type="project" value="InterPro"/>
</dbReference>
<keyword evidence="4" id="KW-0812">Transmembrane</keyword>
<dbReference type="InterPro" id="IPR004090">
    <property type="entry name" value="Chemotax_Me-accpt_rcpt"/>
</dbReference>
<dbReference type="PANTHER" id="PTHR32089:SF112">
    <property type="entry name" value="LYSOZYME-LIKE PROTEIN-RELATED"/>
    <property type="match status" value="1"/>
</dbReference>
<dbReference type="PROSITE" id="PS50885">
    <property type="entry name" value="HAMP"/>
    <property type="match status" value="1"/>
</dbReference>
<dbReference type="PANTHER" id="PTHR32089">
    <property type="entry name" value="METHYL-ACCEPTING CHEMOTAXIS PROTEIN MCPB"/>
    <property type="match status" value="1"/>
</dbReference>
<dbReference type="Pfam" id="PF00672">
    <property type="entry name" value="HAMP"/>
    <property type="match status" value="1"/>
</dbReference>
<accession>A0A2S2CVF1</accession>
<evidence type="ECO:0000256" key="2">
    <source>
        <dbReference type="ARBA" id="ARBA00022475"/>
    </source>
</evidence>
<dbReference type="AlphaFoldDB" id="A0A2S2CVF1"/>
<dbReference type="KEGG" id="azz:DEW08_20085"/>
<feature type="domain" description="T-SNARE coiled-coil homology" evidence="12">
    <location>
        <begin position="463"/>
        <end position="525"/>
    </location>
</feature>
<dbReference type="PRINTS" id="PR00260">
    <property type="entry name" value="CHEMTRNSDUCR"/>
</dbReference>
<dbReference type="Gene3D" id="1.10.8.500">
    <property type="entry name" value="HAMP domain in histidine kinase"/>
    <property type="match status" value="1"/>
</dbReference>
<dbReference type="InterPro" id="IPR000727">
    <property type="entry name" value="T_SNARE_dom"/>
</dbReference>
<evidence type="ECO:0000313" key="15">
    <source>
        <dbReference type="Proteomes" id="UP000245629"/>
    </source>
</evidence>
<dbReference type="InterPro" id="IPR033480">
    <property type="entry name" value="sCache_2"/>
</dbReference>
<dbReference type="Gene3D" id="1.10.287.950">
    <property type="entry name" value="Methyl-accepting chemotaxis protein"/>
    <property type="match status" value="1"/>
</dbReference>
<dbReference type="EMBL" id="CP029354">
    <property type="protein sequence ID" value="AWK88385.1"/>
    <property type="molecule type" value="Genomic_DNA"/>
</dbReference>
<reference evidence="15" key="1">
    <citation type="submission" date="2018-05" db="EMBL/GenBank/DDBJ databases">
        <title>Azospirillum thermophila sp. nov., a novel isolated from hot spring.</title>
        <authorList>
            <person name="Zhao Z."/>
        </authorList>
    </citation>
    <scope>NUCLEOTIDE SEQUENCE [LARGE SCALE GENOMIC DNA]</scope>
    <source>
        <strain evidence="15">CFH 70021</strain>
    </source>
</reference>
<keyword evidence="2" id="KW-1003">Cell membrane</keyword>
<dbReference type="InterPro" id="IPR004089">
    <property type="entry name" value="MCPsignal_dom"/>
</dbReference>
<dbReference type="PROSITE" id="PS50192">
    <property type="entry name" value="T_SNARE"/>
    <property type="match status" value="1"/>
</dbReference>
<dbReference type="GO" id="GO:0006935">
    <property type="term" value="P:chemotaxis"/>
    <property type="evidence" value="ECO:0007669"/>
    <property type="project" value="InterPro"/>
</dbReference>
<dbReference type="SMART" id="SM01049">
    <property type="entry name" value="Cache_2"/>
    <property type="match status" value="1"/>
</dbReference>
<evidence type="ECO:0000256" key="7">
    <source>
        <dbReference type="ARBA" id="ARBA00023224"/>
    </source>
</evidence>
<comment type="similarity">
    <text evidence="8">Belongs to the methyl-accepting chemotaxis (MCP) protein family.</text>
</comment>
<keyword evidence="3" id="KW-0997">Cell inner membrane</keyword>
<evidence type="ECO:0000256" key="3">
    <source>
        <dbReference type="ARBA" id="ARBA00022519"/>
    </source>
</evidence>
<dbReference type="SUPFAM" id="SSF58104">
    <property type="entry name" value="Methyl-accepting chemotaxis protein (MCP) signaling domain"/>
    <property type="match status" value="1"/>
</dbReference>
<evidence type="ECO:0000259" key="12">
    <source>
        <dbReference type="PROSITE" id="PS50192"/>
    </source>
</evidence>
<keyword evidence="7 9" id="KW-0807">Transducer</keyword>
<name>A0A2S2CVF1_9PROT</name>
<dbReference type="Pfam" id="PF17200">
    <property type="entry name" value="sCache_2"/>
    <property type="match status" value="1"/>
</dbReference>
<organism evidence="14 15">
    <name type="scientific">Azospirillum thermophilum</name>
    <dbReference type="NCBI Taxonomy" id="2202148"/>
    <lineage>
        <taxon>Bacteria</taxon>
        <taxon>Pseudomonadati</taxon>
        <taxon>Pseudomonadota</taxon>
        <taxon>Alphaproteobacteria</taxon>
        <taxon>Rhodospirillales</taxon>
        <taxon>Azospirillaceae</taxon>
        <taxon>Azospirillum</taxon>
    </lineage>
</organism>
<sequence>MTIFSGRSEMKNLSVFWRLALIIGISTVAFCGISVNQIMSLRQTILTERQEKLRDMVGSVLKLVGAYEEEVKAGRLTREQAQDAAKRALRSMRWGDGDYYAVYQFDGVTLVHSNPKNEGVNRLDYKDPSGRRLVFDIVEIAKNGSGFTEYAVPRTGGTEAVPKLAFVGGYAAWQWAIQAGVYVDDVDAAVRRQAIDLGTTGLVVLLLTGGGAALLGRGITRPLHALCGTLDSLAHGDRTVPVPFTDCRNEIGRIARAVDVLKKSAQEADRLREEQERSKQQAEEEQRAAMERVARDFEASVGAISRTLTVAASEMQETAQTMSTTSDRANEQATVVAAAATQATTNVQTVAAASEELTASIGEISQQVTRSAQIAVKAVEETRRTNTTVEGLSVAAQKIGEIIGLIQSIASQTDLLALNATIEAARAGEHGKGFAVVAHEVKALARQASQASGDIAQQIAAVQGISKEVVVAIRSIGGTIAELNGIASTIASAVEEQAAATHEIARNVSQAAQGTSEVSANISGVTQSSAEVGGAANSVLASARTLSQQSERLQGEVDRFLASVRRS</sequence>
<dbReference type="Pfam" id="PF00015">
    <property type="entry name" value="MCPsignal"/>
    <property type="match status" value="1"/>
</dbReference>
<proteinExistence type="inferred from homology"/>
<evidence type="ECO:0000256" key="8">
    <source>
        <dbReference type="ARBA" id="ARBA00029447"/>
    </source>
</evidence>
<dbReference type="InterPro" id="IPR003660">
    <property type="entry name" value="HAMP_dom"/>
</dbReference>
<feature type="region of interest" description="Disordered" evidence="10">
    <location>
        <begin position="269"/>
        <end position="289"/>
    </location>
</feature>
<evidence type="ECO:0000256" key="9">
    <source>
        <dbReference type="PROSITE-ProRule" id="PRU00284"/>
    </source>
</evidence>
<evidence type="ECO:0000313" key="14">
    <source>
        <dbReference type="EMBL" id="AWK88385.1"/>
    </source>
</evidence>
<feature type="domain" description="HAMP" evidence="13">
    <location>
        <begin position="217"/>
        <end position="270"/>
    </location>
</feature>
<keyword evidence="5" id="KW-1133">Transmembrane helix</keyword>
<dbReference type="GO" id="GO:0007165">
    <property type="term" value="P:signal transduction"/>
    <property type="evidence" value="ECO:0007669"/>
    <property type="project" value="UniProtKB-KW"/>
</dbReference>
<keyword evidence="15" id="KW-1185">Reference proteome</keyword>
<evidence type="ECO:0000256" key="6">
    <source>
        <dbReference type="ARBA" id="ARBA00023136"/>
    </source>
</evidence>
<comment type="subcellular location">
    <subcellularLocation>
        <location evidence="1">Cell inner membrane</location>
        <topology evidence="1">Multi-pass membrane protein</topology>
    </subcellularLocation>
</comment>
<evidence type="ECO:0000259" key="13">
    <source>
        <dbReference type="PROSITE" id="PS50885"/>
    </source>
</evidence>
<evidence type="ECO:0000256" key="5">
    <source>
        <dbReference type="ARBA" id="ARBA00022989"/>
    </source>
</evidence>
<dbReference type="GO" id="GO:0005886">
    <property type="term" value="C:plasma membrane"/>
    <property type="evidence" value="ECO:0007669"/>
    <property type="project" value="UniProtKB-SubCell"/>
</dbReference>
<dbReference type="PROSITE" id="PS50111">
    <property type="entry name" value="CHEMOTAXIS_TRANSDUC_2"/>
    <property type="match status" value="1"/>
</dbReference>
<evidence type="ECO:0000256" key="4">
    <source>
        <dbReference type="ARBA" id="ARBA00022692"/>
    </source>
</evidence>
<evidence type="ECO:0000256" key="1">
    <source>
        <dbReference type="ARBA" id="ARBA00004429"/>
    </source>
</evidence>
<evidence type="ECO:0000259" key="11">
    <source>
        <dbReference type="PROSITE" id="PS50111"/>
    </source>
</evidence>
<protein>
    <submittedName>
        <fullName evidence="14">Chemotaxis protein</fullName>
    </submittedName>
</protein>
<dbReference type="Gene3D" id="3.30.450.20">
    <property type="entry name" value="PAS domain"/>
    <property type="match status" value="1"/>
</dbReference>
<keyword evidence="6" id="KW-0472">Membrane</keyword>
<dbReference type="Proteomes" id="UP000245629">
    <property type="component" value="Chromosome 3"/>
</dbReference>
<feature type="domain" description="Methyl-accepting transducer" evidence="11">
    <location>
        <begin position="311"/>
        <end position="533"/>
    </location>
</feature>
<gene>
    <name evidence="14" type="ORF">DEW08_20085</name>
</gene>
<dbReference type="SMART" id="SM00304">
    <property type="entry name" value="HAMP"/>
    <property type="match status" value="1"/>
</dbReference>